<keyword evidence="2" id="KW-1185">Reference proteome</keyword>
<dbReference type="RefSeq" id="XP_013953188.1">
    <property type="nucleotide sequence ID" value="XM_014097713.1"/>
</dbReference>
<dbReference type="EMBL" id="ABDF02000085">
    <property type="protein sequence ID" value="EHK18995.1"/>
    <property type="molecule type" value="Genomic_DNA"/>
</dbReference>
<organism evidence="1 2">
    <name type="scientific">Hypocrea virens (strain Gv29-8 / FGSC 10586)</name>
    <name type="common">Gliocladium virens</name>
    <name type="synonym">Trichoderma virens</name>
    <dbReference type="NCBI Taxonomy" id="413071"/>
    <lineage>
        <taxon>Eukaryota</taxon>
        <taxon>Fungi</taxon>
        <taxon>Dikarya</taxon>
        <taxon>Ascomycota</taxon>
        <taxon>Pezizomycotina</taxon>
        <taxon>Sordariomycetes</taxon>
        <taxon>Hypocreomycetidae</taxon>
        <taxon>Hypocreales</taxon>
        <taxon>Hypocreaceae</taxon>
        <taxon>Trichoderma</taxon>
    </lineage>
</organism>
<gene>
    <name evidence="1" type="ORF">TRIVIDRAFT_204390</name>
</gene>
<proteinExistence type="predicted"/>
<dbReference type="GeneID" id="25790293"/>
<reference evidence="1 2" key="1">
    <citation type="journal article" date="2011" name="Genome Biol.">
        <title>Comparative genome sequence analysis underscores mycoparasitism as the ancestral life style of Trichoderma.</title>
        <authorList>
            <person name="Kubicek C.P."/>
            <person name="Herrera-Estrella A."/>
            <person name="Seidl-Seiboth V."/>
            <person name="Martinez D.A."/>
            <person name="Druzhinina I.S."/>
            <person name="Thon M."/>
            <person name="Zeilinger S."/>
            <person name="Casas-Flores S."/>
            <person name="Horwitz B.A."/>
            <person name="Mukherjee P.K."/>
            <person name="Mukherjee M."/>
            <person name="Kredics L."/>
            <person name="Alcaraz L.D."/>
            <person name="Aerts A."/>
            <person name="Antal Z."/>
            <person name="Atanasova L."/>
            <person name="Cervantes-Badillo M.G."/>
            <person name="Challacombe J."/>
            <person name="Chertkov O."/>
            <person name="McCluskey K."/>
            <person name="Coulpier F."/>
            <person name="Deshpande N."/>
            <person name="von Doehren H."/>
            <person name="Ebbole D.J."/>
            <person name="Esquivel-Naranjo E.U."/>
            <person name="Fekete E."/>
            <person name="Flipphi M."/>
            <person name="Glaser F."/>
            <person name="Gomez-Rodriguez E.Y."/>
            <person name="Gruber S."/>
            <person name="Han C."/>
            <person name="Henrissat B."/>
            <person name="Hermosa R."/>
            <person name="Hernandez-Onate M."/>
            <person name="Karaffa L."/>
            <person name="Kosti I."/>
            <person name="Le Crom S."/>
            <person name="Lindquist E."/>
            <person name="Lucas S."/>
            <person name="Luebeck M."/>
            <person name="Luebeck P.S."/>
            <person name="Margeot A."/>
            <person name="Metz B."/>
            <person name="Misra M."/>
            <person name="Nevalainen H."/>
            <person name="Omann M."/>
            <person name="Packer N."/>
            <person name="Perrone G."/>
            <person name="Uresti-Rivera E.E."/>
            <person name="Salamov A."/>
            <person name="Schmoll M."/>
            <person name="Seiboth B."/>
            <person name="Shapiro H."/>
            <person name="Sukno S."/>
            <person name="Tamayo-Ramos J.A."/>
            <person name="Tisch D."/>
            <person name="Wiest A."/>
            <person name="Wilkinson H.H."/>
            <person name="Zhang M."/>
            <person name="Coutinho P.M."/>
            <person name="Kenerley C.M."/>
            <person name="Monte E."/>
            <person name="Baker S.E."/>
            <person name="Grigoriev I.V."/>
        </authorList>
    </citation>
    <scope>NUCLEOTIDE SEQUENCE [LARGE SCALE GENOMIC DNA]</scope>
    <source>
        <strain evidence="2">Gv29-8 / FGSC 10586</strain>
    </source>
</reference>
<evidence type="ECO:0000313" key="2">
    <source>
        <dbReference type="Proteomes" id="UP000007115"/>
    </source>
</evidence>
<comment type="caution">
    <text evidence="1">The sequence shown here is derived from an EMBL/GenBank/DDBJ whole genome shotgun (WGS) entry which is preliminary data.</text>
</comment>
<dbReference type="InParanoid" id="G9N2T6"/>
<accession>G9N2T6</accession>
<dbReference type="HOGENOM" id="CLU_1619270_0_0_1"/>
<protein>
    <submittedName>
        <fullName evidence="1">Uncharacterized protein</fullName>
    </submittedName>
</protein>
<dbReference type="VEuPathDB" id="FungiDB:TRIVIDRAFT_204390"/>
<evidence type="ECO:0000313" key="1">
    <source>
        <dbReference type="EMBL" id="EHK18995.1"/>
    </source>
</evidence>
<sequence length="164" mass="18254">MMRTRTSRRNNYSLEQVTFLTKRAAETRGKIAFHKTRLAKDVDAIVKLPSEEDNLAEIDDLVTARMAELDEEMAVDEEIIHLPSATTCSTSNSSYTGTDMPRLEKKTTITLLSNKGSPYTIHNGFVQPYYSPISSSGVPVVYFWANITKVSITLAPFTASCLNP</sequence>
<name>G9N2T6_HYPVG</name>
<dbReference type="AlphaFoldDB" id="G9N2T6"/>
<dbReference type="Proteomes" id="UP000007115">
    <property type="component" value="Unassembled WGS sequence"/>
</dbReference>